<evidence type="ECO:0000256" key="2">
    <source>
        <dbReference type="SAM" id="MobiDB-lite"/>
    </source>
</evidence>
<dbReference type="Pfam" id="PF21745">
    <property type="entry name" value="PMI1_PMIR1-2_C"/>
    <property type="match status" value="1"/>
</dbReference>
<sequence>MASELTGRRNSNTQLLDELETLSQTLYQSHINSTRRTASLVLPRSSAPSIPTPDEADTSSAYDDRPVNKPKSRRMSLSPWRSRPKEDDQSENQKGKVGGRLKEKEIKLFDSDDVSSSSNEKKGIWKWKPMRALSHIGMQKLSCLFSVEVVAAQGLPTSMNGLRLSVCVRKKETKDGAVNTMPSRVSQGGADFEETLFVKCHVYCTQTSGSASQQMKFEPRPFIVYVFAVDAPELDFGRSSVDLSRLIQESMEKSAQGARVRQWDTSFDLAGKASGGQLLLKLAFQIMEKDGGSGLFSQTEGIKPSKAKSTVSSTGRKHSKSSFSIPSPKLSSRMEVWTPSQAGTRADFQGIDHLSLDEPEPQKPKESGEETEDVDVMPDFEIVDKGVEILQSAEETSKDEVASEKSQKTEDGSTSSEVVKEVVHNHFHLTRLTELDSLAQQIKALESMMGDEKLEDTNEDAESQRLDAEEENVTLEFLQMLENEDGTELKQFQSDDSPIKLEHADDNAADPESKVFVPDLGKGLGCVVQTRNGGFLAATNPLNVEIPRKETPKLAMQISKPFVISSDKSISGFELFQRMASVGLDELSSQVLTLMSTDELMGKTAEQVAFEGIASAIIDGRNKEGASSTAARSLATVKKIASAMSAGRKERVATGIWNVPEEPIPADEILSFSMQKIEAMSIDALKVQAEIAEDDAPFDVSPLGGKGDQNPPLASAIPLDDWIKNNDADESIMNLIVAMVIQLRDPLRRYEAVGGPLMALINATPVENQQSEDTRFKVSSLHVAGIKVQTGQKKNAWDNEKHRLTAMQWLLAYGMGKAAKKGKSPKSKGQDKLWSISSRVVADMWLKSIRNPDVKFTK</sequence>
<dbReference type="PANTHER" id="PTHR33414:SF2">
    <property type="entry name" value="PROTEIN PLASTID MOVEMENT IMPAIRED 1"/>
    <property type="match status" value="1"/>
</dbReference>
<feature type="region of interest" description="Disordered" evidence="2">
    <location>
        <begin position="354"/>
        <end position="373"/>
    </location>
</feature>
<feature type="compositionally biased region" description="Basic and acidic residues" evidence="2">
    <location>
        <begin position="395"/>
        <end position="411"/>
    </location>
</feature>
<feature type="coiled-coil region" evidence="1">
    <location>
        <begin position="435"/>
        <end position="471"/>
    </location>
</feature>
<dbReference type="EMBL" id="JBDFQZ010000003">
    <property type="protein sequence ID" value="KAK9740232.1"/>
    <property type="molecule type" value="Genomic_DNA"/>
</dbReference>
<dbReference type="PANTHER" id="PTHR33414">
    <property type="entry name" value="PROTEIN PLASTID MOVEMENT IMPAIRED 1-RELATED 1"/>
    <property type="match status" value="1"/>
</dbReference>
<keyword evidence="1" id="KW-0175">Coiled coil</keyword>
<dbReference type="Pfam" id="PF10358">
    <property type="entry name" value="NT-C2"/>
    <property type="match status" value="1"/>
</dbReference>
<organism evidence="4 5">
    <name type="scientific">Saponaria officinalis</name>
    <name type="common">Common soapwort</name>
    <name type="synonym">Lychnis saponaria</name>
    <dbReference type="NCBI Taxonomy" id="3572"/>
    <lineage>
        <taxon>Eukaryota</taxon>
        <taxon>Viridiplantae</taxon>
        <taxon>Streptophyta</taxon>
        <taxon>Embryophyta</taxon>
        <taxon>Tracheophyta</taxon>
        <taxon>Spermatophyta</taxon>
        <taxon>Magnoliopsida</taxon>
        <taxon>eudicotyledons</taxon>
        <taxon>Gunneridae</taxon>
        <taxon>Pentapetalae</taxon>
        <taxon>Caryophyllales</taxon>
        <taxon>Caryophyllaceae</taxon>
        <taxon>Caryophylleae</taxon>
        <taxon>Saponaria</taxon>
    </lineage>
</organism>
<feature type="region of interest" description="Disordered" evidence="2">
    <location>
        <begin position="295"/>
        <end position="334"/>
    </location>
</feature>
<evidence type="ECO:0000256" key="1">
    <source>
        <dbReference type="SAM" id="Coils"/>
    </source>
</evidence>
<feature type="compositionally biased region" description="Low complexity" evidence="2">
    <location>
        <begin position="321"/>
        <end position="331"/>
    </location>
</feature>
<keyword evidence="5" id="KW-1185">Reference proteome</keyword>
<gene>
    <name evidence="4" type="ORF">RND81_03G021000</name>
</gene>
<feature type="compositionally biased region" description="Basic and acidic residues" evidence="2">
    <location>
        <begin position="354"/>
        <end position="368"/>
    </location>
</feature>
<feature type="domain" description="C2 NT-type" evidence="3">
    <location>
        <begin position="133"/>
        <end position="288"/>
    </location>
</feature>
<feature type="compositionally biased region" description="Basic and acidic residues" evidence="2">
    <location>
        <begin position="83"/>
        <end position="102"/>
    </location>
</feature>
<reference evidence="4" key="1">
    <citation type="submission" date="2024-03" db="EMBL/GenBank/DDBJ databases">
        <title>WGS assembly of Saponaria officinalis var. Norfolk2.</title>
        <authorList>
            <person name="Jenkins J."/>
            <person name="Shu S."/>
            <person name="Grimwood J."/>
            <person name="Barry K."/>
            <person name="Goodstein D."/>
            <person name="Schmutz J."/>
            <person name="Leebens-Mack J."/>
            <person name="Osbourn A."/>
        </authorList>
    </citation>
    <scope>NUCLEOTIDE SEQUENCE [LARGE SCALE GENOMIC DNA]</scope>
    <source>
        <strain evidence="4">JIC</strain>
    </source>
</reference>
<dbReference type="Proteomes" id="UP001443914">
    <property type="component" value="Unassembled WGS sequence"/>
</dbReference>
<evidence type="ECO:0000259" key="3">
    <source>
        <dbReference type="PROSITE" id="PS51840"/>
    </source>
</evidence>
<dbReference type="InterPro" id="IPR039614">
    <property type="entry name" value="PMI1-like"/>
</dbReference>
<accession>A0AAW1M6V2</accession>
<evidence type="ECO:0000313" key="4">
    <source>
        <dbReference type="EMBL" id="KAK9740232.1"/>
    </source>
</evidence>
<evidence type="ECO:0000313" key="5">
    <source>
        <dbReference type="Proteomes" id="UP001443914"/>
    </source>
</evidence>
<dbReference type="InterPro" id="IPR019448">
    <property type="entry name" value="NT-C2"/>
</dbReference>
<protein>
    <recommendedName>
        <fullName evidence="3">C2 NT-type domain-containing protein</fullName>
    </recommendedName>
</protein>
<dbReference type="AlphaFoldDB" id="A0AAW1M6V2"/>
<proteinExistence type="predicted"/>
<feature type="region of interest" description="Disordered" evidence="2">
    <location>
        <begin position="34"/>
        <end position="102"/>
    </location>
</feature>
<comment type="caution">
    <text evidence="4">The sequence shown here is derived from an EMBL/GenBank/DDBJ whole genome shotgun (WGS) entry which is preliminary data.</text>
</comment>
<feature type="region of interest" description="Disordered" evidence="2">
    <location>
        <begin position="393"/>
        <end position="417"/>
    </location>
</feature>
<dbReference type="PROSITE" id="PS51840">
    <property type="entry name" value="C2_NT"/>
    <property type="match status" value="1"/>
</dbReference>
<dbReference type="InterPro" id="IPR048972">
    <property type="entry name" value="PMI1_PMIR1-2_C"/>
</dbReference>
<name>A0AAW1M6V2_SAPOF</name>